<dbReference type="GeneID" id="96086841"/>
<dbReference type="InterPro" id="IPR043151">
    <property type="entry name" value="BAH_sf"/>
</dbReference>
<feature type="region of interest" description="Disordered" evidence="1">
    <location>
        <begin position="56"/>
        <end position="78"/>
    </location>
</feature>
<gene>
    <name evidence="3" type="ORF">ACET3X_006519</name>
</gene>
<feature type="compositionally biased region" description="Basic residues" evidence="1">
    <location>
        <begin position="56"/>
        <end position="69"/>
    </location>
</feature>
<feature type="region of interest" description="Disordered" evidence="1">
    <location>
        <begin position="1"/>
        <end position="27"/>
    </location>
</feature>
<feature type="compositionally biased region" description="Polar residues" evidence="1">
    <location>
        <begin position="545"/>
        <end position="558"/>
    </location>
</feature>
<feature type="region of interest" description="Disordered" evidence="1">
    <location>
        <begin position="529"/>
        <end position="558"/>
    </location>
</feature>
<sequence>MARKRKAVDKMPVHTASAPPISDAMDPAAKKRKIDWSTVDNFPGFKVVAVDTKAPKKQTKALTTQKKRSANGLENNKYPGHLAPLDADIVEPNQFQDMQLGQVHVKILPARYWESTNRYRKFTINGEEFQVGQMVFVRKSEQDHVEEGPISVQHWLAKVLEVRAGDASHVYLRVFWAYRPEDLPGGRQPHHGGAELIVSNHMDVIEAVTVESIANVVHWNDKPEDMELPADQLFFRQSFDITKKTNRLSKLNTYCIDKQPSNPDELLVQCPHCREWLHAGCLKQRALQDLSAKQAATPSKSKKQSRLSKSEIASSQSEAARTFEAKMKGGSKTRLTIIEKHEGKIKRKWNVDISCLMCSKIIEKAGDVASEKPAPSTAAPQIGDDADDKDNVTFTKTSGVGDTPIRDGDADSVIGDADDYRQVEIKDAPTTDTESKGPRKRGRPLGSLGKKRKRASYGSAMKPTLPHTKRLKTETGREDSPPDAVQDMATSAVVATTATMAFESREDTAVAFEPAQDATLAFEAAKDATETTKSEPQEEIPTIATLRTPTPASMSESVFQSGIRSVKRLLWRT</sequence>
<dbReference type="InterPro" id="IPR001025">
    <property type="entry name" value="BAH_dom"/>
</dbReference>
<feature type="compositionally biased region" description="Basic and acidic residues" evidence="1">
    <location>
        <begin position="471"/>
        <end position="480"/>
    </location>
</feature>
<organism evidence="3 4">
    <name type="scientific">Alternaria dauci</name>
    <dbReference type="NCBI Taxonomy" id="48095"/>
    <lineage>
        <taxon>Eukaryota</taxon>
        <taxon>Fungi</taxon>
        <taxon>Dikarya</taxon>
        <taxon>Ascomycota</taxon>
        <taxon>Pezizomycotina</taxon>
        <taxon>Dothideomycetes</taxon>
        <taxon>Pleosporomycetidae</taxon>
        <taxon>Pleosporales</taxon>
        <taxon>Pleosporineae</taxon>
        <taxon>Pleosporaceae</taxon>
        <taxon>Alternaria</taxon>
        <taxon>Alternaria sect. Porri</taxon>
    </lineage>
</organism>
<feature type="region of interest" description="Disordered" evidence="1">
    <location>
        <begin position="292"/>
        <end position="327"/>
    </location>
</feature>
<reference evidence="3 4" key="1">
    <citation type="submission" date="2024-09" db="EMBL/GenBank/DDBJ databases">
        <title>T2T genomes of carrot and Alternaria dauci and their utility for understanding host-pathogen interaction during carrot leaf blight disease.</title>
        <authorList>
            <person name="Liu W."/>
            <person name="Xu S."/>
            <person name="Ou C."/>
            <person name="Liu X."/>
            <person name="Zhuang F."/>
            <person name="Deng X.W."/>
        </authorList>
    </citation>
    <scope>NUCLEOTIDE SEQUENCE [LARGE SCALE GENOMIC DNA]</scope>
    <source>
        <strain evidence="3 4">A2016</strain>
    </source>
</reference>
<dbReference type="SUPFAM" id="SSF57903">
    <property type="entry name" value="FYVE/PHD zinc finger"/>
    <property type="match status" value="1"/>
</dbReference>
<dbReference type="RefSeq" id="XP_069305287.1">
    <property type="nucleotide sequence ID" value="XM_069452658.1"/>
</dbReference>
<proteinExistence type="predicted"/>
<evidence type="ECO:0000256" key="1">
    <source>
        <dbReference type="SAM" id="MobiDB-lite"/>
    </source>
</evidence>
<feature type="compositionally biased region" description="Basic residues" evidence="1">
    <location>
        <begin position="438"/>
        <end position="455"/>
    </location>
</feature>
<dbReference type="Gene3D" id="2.30.30.490">
    <property type="match status" value="1"/>
</dbReference>
<feature type="compositionally biased region" description="Basic and acidic residues" evidence="1">
    <location>
        <begin position="418"/>
        <end position="437"/>
    </location>
</feature>
<dbReference type="EMBL" id="JBHGVX010000006">
    <property type="protein sequence ID" value="KAL1794703.1"/>
    <property type="molecule type" value="Genomic_DNA"/>
</dbReference>
<dbReference type="Gene3D" id="3.30.40.10">
    <property type="entry name" value="Zinc/RING finger domain, C3HC4 (zinc finger)"/>
    <property type="match status" value="1"/>
</dbReference>
<feature type="domain" description="BAH" evidence="2">
    <location>
        <begin position="127"/>
        <end position="250"/>
    </location>
</feature>
<evidence type="ECO:0000313" key="4">
    <source>
        <dbReference type="Proteomes" id="UP001578633"/>
    </source>
</evidence>
<dbReference type="InterPro" id="IPR011011">
    <property type="entry name" value="Znf_FYVE_PHD"/>
</dbReference>
<name>A0ABR3UDY1_9PLEO</name>
<accession>A0ABR3UDY1</accession>
<dbReference type="CDD" id="cd04370">
    <property type="entry name" value="BAH"/>
    <property type="match status" value="1"/>
</dbReference>
<protein>
    <recommendedName>
        <fullName evidence="2">BAH domain-containing protein</fullName>
    </recommendedName>
</protein>
<dbReference type="PROSITE" id="PS51038">
    <property type="entry name" value="BAH"/>
    <property type="match status" value="1"/>
</dbReference>
<feature type="region of interest" description="Disordered" evidence="1">
    <location>
        <begin position="367"/>
        <end position="486"/>
    </location>
</feature>
<dbReference type="PANTHER" id="PTHR46364">
    <property type="entry name" value="OS08G0421900 PROTEIN"/>
    <property type="match status" value="1"/>
</dbReference>
<evidence type="ECO:0000259" key="2">
    <source>
        <dbReference type="PROSITE" id="PS51038"/>
    </source>
</evidence>
<dbReference type="Proteomes" id="UP001578633">
    <property type="component" value="Chromosome 6"/>
</dbReference>
<comment type="caution">
    <text evidence="3">The sequence shown here is derived from an EMBL/GenBank/DDBJ whole genome shotgun (WGS) entry which is preliminary data.</text>
</comment>
<dbReference type="InterPro" id="IPR013083">
    <property type="entry name" value="Znf_RING/FYVE/PHD"/>
</dbReference>
<evidence type="ECO:0000313" key="3">
    <source>
        <dbReference type="EMBL" id="KAL1794703.1"/>
    </source>
</evidence>
<keyword evidence="4" id="KW-1185">Reference proteome</keyword>